<dbReference type="Proteomes" id="UP000324800">
    <property type="component" value="Unassembled WGS sequence"/>
</dbReference>
<comment type="caution">
    <text evidence="2">The sequence shown here is derived from an EMBL/GenBank/DDBJ whole genome shotgun (WGS) entry which is preliminary data.</text>
</comment>
<name>A0A5J4U3X5_9EUKA</name>
<organism evidence="2 3">
    <name type="scientific">Streblomastix strix</name>
    <dbReference type="NCBI Taxonomy" id="222440"/>
    <lineage>
        <taxon>Eukaryota</taxon>
        <taxon>Metamonada</taxon>
        <taxon>Preaxostyla</taxon>
        <taxon>Oxymonadida</taxon>
        <taxon>Streblomastigidae</taxon>
        <taxon>Streblomastix</taxon>
    </lineage>
</organism>
<proteinExistence type="predicted"/>
<gene>
    <name evidence="2" type="ORF">EZS28_039830</name>
</gene>
<sequence length="179" mass="20520">PQKTTYLWSTTLNRACSALKERLNDSMTKLFLRYVEEMKLVKKPTAIDTDAWVTAVFAHAPDNNNKNIITSTDANQVAGRENELKNEQQQLKQKQQKKRKMVKDEEEDEDDSEEGVYKEVPPISLSALNMNDQFIKGNTGAQRLEDKKRGILRLELDIMRIDGLMLYLRDLGGSIDSDE</sequence>
<feature type="compositionally biased region" description="Acidic residues" evidence="1">
    <location>
        <begin position="104"/>
        <end position="114"/>
    </location>
</feature>
<reference evidence="2 3" key="1">
    <citation type="submission" date="2019-03" db="EMBL/GenBank/DDBJ databases">
        <title>Single cell metagenomics reveals metabolic interactions within the superorganism composed of flagellate Streblomastix strix and complex community of Bacteroidetes bacteria on its surface.</title>
        <authorList>
            <person name="Treitli S.C."/>
            <person name="Kolisko M."/>
            <person name="Husnik F."/>
            <person name="Keeling P."/>
            <person name="Hampl V."/>
        </authorList>
    </citation>
    <scope>NUCLEOTIDE SEQUENCE [LARGE SCALE GENOMIC DNA]</scope>
    <source>
        <strain evidence="2">ST1C</strain>
    </source>
</reference>
<feature type="non-terminal residue" evidence="2">
    <location>
        <position position="1"/>
    </location>
</feature>
<dbReference type="EMBL" id="SNRW01021399">
    <property type="protein sequence ID" value="KAA6364642.1"/>
    <property type="molecule type" value="Genomic_DNA"/>
</dbReference>
<dbReference type="AlphaFoldDB" id="A0A5J4U3X5"/>
<accession>A0A5J4U3X5</accession>
<protein>
    <submittedName>
        <fullName evidence="2">Uncharacterized protein</fullName>
    </submittedName>
</protein>
<evidence type="ECO:0000313" key="3">
    <source>
        <dbReference type="Proteomes" id="UP000324800"/>
    </source>
</evidence>
<feature type="region of interest" description="Disordered" evidence="1">
    <location>
        <begin position="82"/>
        <end position="121"/>
    </location>
</feature>
<evidence type="ECO:0000256" key="1">
    <source>
        <dbReference type="SAM" id="MobiDB-lite"/>
    </source>
</evidence>
<evidence type="ECO:0000313" key="2">
    <source>
        <dbReference type="EMBL" id="KAA6364642.1"/>
    </source>
</evidence>